<proteinExistence type="predicted"/>
<dbReference type="EMBL" id="JAAONZ010000004">
    <property type="protein sequence ID" value="NHO65443.1"/>
    <property type="molecule type" value="Genomic_DNA"/>
</dbReference>
<dbReference type="Proteomes" id="UP000787472">
    <property type="component" value="Unassembled WGS sequence"/>
</dbReference>
<accession>A0A9E5JTT2</accession>
<evidence type="ECO:0000313" key="2">
    <source>
        <dbReference type="Proteomes" id="UP000787472"/>
    </source>
</evidence>
<keyword evidence="2" id="KW-1185">Reference proteome</keyword>
<comment type="caution">
    <text evidence="1">The sequence shown here is derived from an EMBL/GenBank/DDBJ whole genome shotgun (WGS) entry which is preliminary data.</text>
</comment>
<dbReference type="AlphaFoldDB" id="A0A9E5JTT2"/>
<organism evidence="1 2">
    <name type="scientific">Pseudomaricurvus hydrocarbonicus</name>
    <dbReference type="NCBI Taxonomy" id="1470433"/>
    <lineage>
        <taxon>Bacteria</taxon>
        <taxon>Pseudomonadati</taxon>
        <taxon>Pseudomonadota</taxon>
        <taxon>Gammaproteobacteria</taxon>
        <taxon>Cellvibrionales</taxon>
        <taxon>Cellvibrionaceae</taxon>
        <taxon>Pseudomaricurvus</taxon>
    </lineage>
</organism>
<gene>
    <name evidence="1" type="ORF">G8770_07815</name>
</gene>
<protein>
    <submittedName>
        <fullName evidence="1">DUF3833 domain-containing protein</fullName>
    </submittedName>
</protein>
<sequence length="175" mass="19557">MILIPLIALAIAVTGCTQLEDYADTQPAFKLEQFFDGPLTAHGIFKDYKGTVIKRFRVDMIGSWEGNVGRLKEDFFYDDGTTEQRIWTITKTDSGHYVGTAADIKGEAIGTTSGFALNWQYVMRLPVGDTVYNLSFDDWMYRLDSNTVLNEASVSKLGVTVGKVVLVMHKIESQQ</sequence>
<evidence type="ECO:0000313" key="1">
    <source>
        <dbReference type="EMBL" id="NHO65443.1"/>
    </source>
</evidence>
<reference evidence="1" key="1">
    <citation type="submission" date="2020-03" db="EMBL/GenBank/DDBJ databases">
        <authorList>
            <person name="Guo F."/>
        </authorList>
    </citation>
    <scope>NUCLEOTIDE SEQUENCE</scope>
    <source>
        <strain evidence="1">JCM 30134</strain>
    </source>
</reference>
<dbReference type="Pfam" id="PF12915">
    <property type="entry name" value="DUF3833"/>
    <property type="match status" value="1"/>
</dbReference>
<dbReference type="InterPro" id="IPR024409">
    <property type="entry name" value="DUF3833"/>
</dbReference>
<name>A0A9E5JTT2_9GAMM</name>